<dbReference type="InterPro" id="IPR000048">
    <property type="entry name" value="IQ_motif_EF-hand-BS"/>
</dbReference>
<dbReference type="PANTHER" id="PTHR32061">
    <property type="entry name" value="NMDA RECEPTOR SYNAPTONUCLEAR SIGNALING AND NEURONAL MIGRATION FACTOR"/>
    <property type="match status" value="1"/>
</dbReference>
<dbReference type="Gene3D" id="1.20.5.190">
    <property type="match status" value="1"/>
</dbReference>
<dbReference type="Proteomes" id="UP000007110">
    <property type="component" value="Unassembled WGS sequence"/>
</dbReference>
<feature type="region of interest" description="Disordered" evidence="1">
    <location>
        <begin position="1"/>
        <end position="94"/>
    </location>
</feature>
<evidence type="ECO:0000256" key="1">
    <source>
        <dbReference type="SAM" id="MobiDB-lite"/>
    </source>
</evidence>
<dbReference type="GO" id="GO:0048168">
    <property type="term" value="P:regulation of neuronal synaptic plasticity"/>
    <property type="evidence" value="ECO:0007669"/>
    <property type="project" value="InterPro"/>
</dbReference>
<protein>
    <recommendedName>
        <fullName evidence="4">NMDA receptor synaptonuclear signaling and neuronal migration factor</fullName>
    </recommendedName>
</protein>
<evidence type="ECO:0008006" key="4">
    <source>
        <dbReference type="Google" id="ProtNLM"/>
    </source>
</evidence>
<reference evidence="2" key="2">
    <citation type="submission" date="2021-01" db="UniProtKB">
        <authorList>
            <consortium name="EnsemblMetazoa"/>
        </authorList>
    </citation>
    <scope>IDENTIFICATION</scope>
</reference>
<name>A0A7M7GL59_STRPU</name>
<dbReference type="OrthoDB" id="6161298at2759"/>
<dbReference type="KEGG" id="spu:752197"/>
<organism evidence="2 3">
    <name type="scientific">Strongylocentrotus purpuratus</name>
    <name type="common">Purple sea urchin</name>
    <dbReference type="NCBI Taxonomy" id="7668"/>
    <lineage>
        <taxon>Eukaryota</taxon>
        <taxon>Metazoa</taxon>
        <taxon>Echinodermata</taxon>
        <taxon>Eleutherozoa</taxon>
        <taxon>Echinozoa</taxon>
        <taxon>Echinoidea</taxon>
        <taxon>Euechinoidea</taxon>
        <taxon>Echinacea</taxon>
        <taxon>Camarodonta</taxon>
        <taxon>Echinidea</taxon>
        <taxon>Strongylocentrotidae</taxon>
        <taxon>Strongylocentrotus</taxon>
    </lineage>
</organism>
<keyword evidence="3" id="KW-1185">Reference proteome</keyword>
<dbReference type="CTD" id="26012"/>
<dbReference type="RefSeq" id="XP_003726842.1">
    <property type="nucleotide sequence ID" value="XM_003726794.3"/>
</dbReference>
<dbReference type="PROSITE" id="PS50096">
    <property type="entry name" value="IQ"/>
    <property type="match status" value="1"/>
</dbReference>
<dbReference type="Pfam" id="PF00612">
    <property type="entry name" value="IQ"/>
    <property type="match status" value="1"/>
</dbReference>
<evidence type="ECO:0000313" key="2">
    <source>
        <dbReference type="EnsemblMetazoa" id="XP_003726842"/>
    </source>
</evidence>
<sequence length="433" mass="49670">MGSGASKKKPESTVQKKLRAAAAFSSAGKQAQERRELQETETETNGNETKTDTFITQPDREKENGGPVANDNEKVDSTLQNGVTTKDPEPEDDEVFDKVTKIQSVFRGYQDRRALQKQNEMAIKIQRQFRRHRSSILSESDVQEALRSSPQPVIPSVPDYEKTTVKKLTIEEQMKILSERKEHRRQRARAWRDTQGTDTKDKEFKFEIGKKTKQEFGNFQDEITELKWYAEQQLEITLCGGKEYVPPRILLISSKVPKAEVLEETKKEEGIIVIRYDFNNDTFDTLIDAIRVNLEAYKPGCMAQSLCLYAQGGPGYLYMLKKKVLTTAKLKKENEADQVRFWKELGKMMSRIHPEDTVIHIMGCNILGSESGLQLFDDLEDLMRPNFVRFESPLELSQEGAQMVSTYFSPAKYHLWKSSKYSKSELILPPSMK</sequence>
<dbReference type="InterPro" id="IPR033374">
    <property type="entry name" value="NSMF"/>
</dbReference>
<evidence type="ECO:0000313" key="3">
    <source>
        <dbReference type="Proteomes" id="UP000007110"/>
    </source>
</evidence>
<reference evidence="3" key="1">
    <citation type="submission" date="2015-02" db="EMBL/GenBank/DDBJ databases">
        <title>Genome sequencing for Strongylocentrotus purpuratus.</title>
        <authorList>
            <person name="Murali S."/>
            <person name="Liu Y."/>
            <person name="Vee V."/>
            <person name="English A."/>
            <person name="Wang M."/>
            <person name="Skinner E."/>
            <person name="Han Y."/>
            <person name="Muzny D.M."/>
            <person name="Worley K.C."/>
            <person name="Gibbs R.A."/>
        </authorList>
    </citation>
    <scope>NUCLEOTIDE SEQUENCE</scope>
</reference>
<dbReference type="EnsemblMetazoa" id="XM_003726794">
    <property type="protein sequence ID" value="XP_003726842"/>
    <property type="gene ID" value="LOC752197"/>
</dbReference>
<proteinExistence type="predicted"/>
<accession>A0A7M7GL59</accession>
<dbReference type="GO" id="GO:2001222">
    <property type="term" value="P:regulation of neuron migration"/>
    <property type="evidence" value="ECO:0007669"/>
    <property type="project" value="InterPro"/>
</dbReference>
<dbReference type="AlphaFoldDB" id="A0A7M7GL59"/>
<dbReference type="GeneID" id="752197"/>